<gene>
    <name evidence="3" type="ORF">L201_001315</name>
</gene>
<dbReference type="EMBL" id="CP144098">
    <property type="protein sequence ID" value="WWC86438.1"/>
    <property type="molecule type" value="Genomic_DNA"/>
</dbReference>
<name>A0AAX4JNJ5_9TREE</name>
<keyword evidence="4" id="KW-1185">Reference proteome</keyword>
<feature type="compositionally biased region" description="Low complexity" evidence="1">
    <location>
        <begin position="346"/>
        <end position="358"/>
    </location>
</feature>
<proteinExistence type="predicted"/>
<evidence type="ECO:0000256" key="2">
    <source>
        <dbReference type="SAM" id="Phobius"/>
    </source>
</evidence>
<feature type="compositionally biased region" description="Basic and acidic residues" evidence="1">
    <location>
        <begin position="270"/>
        <end position="301"/>
    </location>
</feature>
<feature type="compositionally biased region" description="Basic residues" evidence="1">
    <location>
        <begin position="60"/>
        <end position="74"/>
    </location>
</feature>
<feature type="compositionally biased region" description="Basic residues" evidence="1">
    <location>
        <begin position="10"/>
        <end position="19"/>
    </location>
</feature>
<keyword evidence="2" id="KW-0812">Transmembrane</keyword>
<feature type="transmembrane region" description="Helical" evidence="2">
    <location>
        <begin position="208"/>
        <end position="226"/>
    </location>
</feature>
<feature type="region of interest" description="Disordered" evidence="1">
    <location>
        <begin position="257"/>
        <end position="418"/>
    </location>
</feature>
<feature type="region of interest" description="Disordered" evidence="1">
    <location>
        <begin position="1"/>
        <end position="114"/>
    </location>
</feature>
<dbReference type="GeneID" id="91091987"/>
<dbReference type="RefSeq" id="XP_066073201.1">
    <property type="nucleotide sequence ID" value="XM_066217104.1"/>
</dbReference>
<keyword evidence="2" id="KW-0472">Membrane</keyword>
<accession>A0AAX4JNJ5</accession>
<reference evidence="3 4" key="1">
    <citation type="submission" date="2024-01" db="EMBL/GenBank/DDBJ databases">
        <title>Comparative genomics of Cryptococcus and Kwoniella reveals pathogenesis evolution and contrasting modes of karyotype evolution via chromosome fusion or intercentromeric recombination.</title>
        <authorList>
            <person name="Coelho M.A."/>
            <person name="David-Palma M."/>
            <person name="Shea T."/>
            <person name="Bowers K."/>
            <person name="McGinley-Smith S."/>
            <person name="Mohammad A.W."/>
            <person name="Gnirke A."/>
            <person name="Yurkov A.M."/>
            <person name="Nowrousian M."/>
            <person name="Sun S."/>
            <person name="Cuomo C.A."/>
            <person name="Heitman J."/>
        </authorList>
    </citation>
    <scope>NUCLEOTIDE SEQUENCE [LARGE SCALE GENOMIC DNA]</scope>
    <source>
        <strain evidence="3 4">CBS 6074</strain>
    </source>
</reference>
<evidence type="ECO:0000256" key="1">
    <source>
        <dbReference type="SAM" id="MobiDB-lite"/>
    </source>
</evidence>
<feature type="compositionally biased region" description="Basic and acidic residues" evidence="1">
    <location>
        <begin position="370"/>
        <end position="380"/>
    </location>
</feature>
<dbReference type="Proteomes" id="UP001355207">
    <property type="component" value="Chromosome 1"/>
</dbReference>
<dbReference type="AlphaFoldDB" id="A0AAX4JNJ5"/>
<keyword evidence="2" id="KW-1133">Transmembrane helix</keyword>
<evidence type="ECO:0000313" key="3">
    <source>
        <dbReference type="EMBL" id="WWC86438.1"/>
    </source>
</evidence>
<feature type="transmembrane region" description="Helical" evidence="2">
    <location>
        <begin position="125"/>
        <end position="145"/>
    </location>
</feature>
<feature type="compositionally biased region" description="Basic and acidic residues" evidence="1">
    <location>
        <begin position="26"/>
        <end position="59"/>
    </location>
</feature>
<organism evidence="3 4">
    <name type="scientific">Kwoniella dendrophila CBS 6074</name>
    <dbReference type="NCBI Taxonomy" id="1295534"/>
    <lineage>
        <taxon>Eukaryota</taxon>
        <taxon>Fungi</taxon>
        <taxon>Dikarya</taxon>
        <taxon>Basidiomycota</taxon>
        <taxon>Agaricomycotina</taxon>
        <taxon>Tremellomycetes</taxon>
        <taxon>Tremellales</taxon>
        <taxon>Cryptococcaceae</taxon>
        <taxon>Kwoniella</taxon>
    </lineage>
</organism>
<feature type="compositionally biased region" description="Basic and acidic residues" evidence="1">
    <location>
        <begin position="93"/>
        <end position="114"/>
    </location>
</feature>
<protein>
    <submittedName>
        <fullName evidence="3">Uncharacterized protein</fullName>
    </submittedName>
</protein>
<evidence type="ECO:0000313" key="4">
    <source>
        <dbReference type="Proteomes" id="UP001355207"/>
    </source>
</evidence>
<sequence length="418" mass="46342">MASGSDNDRSHRRSRRHSSRPSGSGHESEIQRSSGDGRERSSHGDRERRHRSGHGERSHRSDRHGRNHKSHRRGERGSSGNGDRQHRSSGHGENSRKSSKSHRETPKSVESDGSRAGEMAKYSGYFRYYILYTSGGWLGNLLMWLSDSSGIWEFTFLSILFVISWTILRMGQIEITLILGHIFDLIIPLQHQFNPTKQSTHANHLDQYWPLFFIGSIVEFSCFILVHPDLFTLVACLKTLVLTSIWLGRDSKGNFMTEKFGGNKRGTVNRHSDGSDPRQHRWGDQDGHRSNGRNDSHRSGDGDGVGGWGNRHQGGRKDESNGDGGNSSNGNNANQGTEGDTSTKGNSNNNNNAASTSANKDETSAPANKKTTDSNEKVNDSSKNGKGRHPYDSRGFRGDLMPITKQVPDAPTKGPRQG</sequence>
<feature type="transmembrane region" description="Helical" evidence="2">
    <location>
        <begin position="232"/>
        <end position="249"/>
    </location>
</feature>
<feature type="transmembrane region" description="Helical" evidence="2">
    <location>
        <begin position="151"/>
        <end position="168"/>
    </location>
</feature>